<dbReference type="OrthoDB" id="583397at2"/>
<evidence type="ECO:0000313" key="2">
    <source>
        <dbReference type="EMBL" id="QDZ40192.1"/>
    </source>
</evidence>
<evidence type="ECO:0000313" key="3">
    <source>
        <dbReference type="Proteomes" id="UP000318453"/>
    </source>
</evidence>
<keyword evidence="1" id="KW-0472">Membrane</keyword>
<evidence type="ECO:0000256" key="1">
    <source>
        <dbReference type="SAM" id="Phobius"/>
    </source>
</evidence>
<feature type="transmembrane region" description="Helical" evidence="1">
    <location>
        <begin position="6"/>
        <end position="29"/>
    </location>
</feature>
<proteinExistence type="predicted"/>
<dbReference type="RefSeq" id="WP_146295877.1">
    <property type="nucleotide sequence ID" value="NZ_CP042326.1"/>
</dbReference>
<name>A0A5B8NLQ2_9CHRO</name>
<reference evidence="2" key="1">
    <citation type="submission" date="2019-08" db="EMBL/GenBank/DDBJ databases">
        <title>Carotenoids and Carotenoid Binding Proteins in the Halophilic Cyanobacterium Euhalothece sp. ZM00.</title>
        <authorList>
            <person name="Cho S.M."/>
            <person name="Song J.Y."/>
            <person name="Park Y.-I."/>
        </authorList>
    </citation>
    <scope>NUCLEOTIDE SEQUENCE [LARGE SCALE GENOMIC DNA]</scope>
    <source>
        <strain evidence="2">Z-M001</strain>
    </source>
</reference>
<accession>A0A5B8NLQ2</accession>
<protein>
    <submittedName>
        <fullName evidence="2">Uncharacterized protein</fullName>
    </submittedName>
</protein>
<keyword evidence="1" id="KW-0812">Transmembrane</keyword>
<dbReference type="EMBL" id="CP042326">
    <property type="protein sequence ID" value="QDZ40192.1"/>
    <property type="molecule type" value="Genomic_DNA"/>
</dbReference>
<sequence>MNSVLILLVIIYGLSLIGSFLGITLALPIEQRQESLTLLITVQAVLIASILGFYLGKKS</sequence>
<dbReference type="KEGG" id="enn:FRE64_09670"/>
<dbReference type="AlphaFoldDB" id="A0A5B8NLQ2"/>
<dbReference type="Proteomes" id="UP000318453">
    <property type="component" value="Chromosome"/>
</dbReference>
<keyword evidence="3" id="KW-1185">Reference proteome</keyword>
<organism evidence="2 3">
    <name type="scientific">Euhalothece natronophila Z-M001</name>
    <dbReference type="NCBI Taxonomy" id="522448"/>
    <lineage>
        <taxon>Bacteria</taxon>
        <taxon>Bacillati</taxon>
        <taxon>Cyanobacteriota</taxon>
        <taxon>Cyanophyceae</taxon>
        <taxon>Oscillatoriophycideae</taxon>
        <taxon>Chroococcales</taxon>
        <taxon>Halothecacae</taxon>
        <taxon>Halothece cluster</taxon>
        <taxon>Euhalothece</taxon>
    </lineage>
</organism>
<gene>
    <name evidence="2" type="ORF">FRE64_09670</name>
</gene>
<feature type="transmembrane region" description="Helical" evidence="1">
    <location>
        <begin position="36"/>
        <end position="56"/>
    </location>
</feature>
<keyword evidence="1" id="KW-1133">Transmembrane helix</keyword>